<organism evidence="4 5">
    <name type="scientific">Herbaspirillum chlorophenolicum</name>
    <dbReference type="NCBI Taxonomy" id="211589"/>
    <lineage>
        <taxon>Bacteria</taxon>
        <taxon>Pseudomonadati</taxon>
        <taxon>Pseudomonadota</taxon>
        <taxon>Betaproteobacteria</taxon>
        <taxon>Burkholderiales</taxon>
        <taxon>Oxalobacteraceae</taxon>
        <taxon>Herbaspirillum</taxon>
    </lineage>
</organism>
<dbReference type="RefSeq" id="WP_402698302.1">
    <property type="nucleotide sequence ID" value="NZ_JBIUZV010000002.1"/>
</dbReference>
<proteinExistence type="inferred from homology"/>
<keyword evidence="3" id="KW-0732">Signal</keyword>
<dbReference type="Gene3D" id="1.20.1600.10">
    <property type="entry name" value="Outer membrane efflux proteins (OEP)"/>
    <property type="match status" value="1"/>
</dbReference>
<comment type="similarity">
    <text evidence="1">Belongs to the outer membrane factor (OMF) (TC 1.B.17) family.</text>
</comment>
<dbReference type="SUPFAM" id="SSF56954">
    <property type="entry name" value="Outer membrane efflux proteins (OEP)"/>
    <property type="match status" value="1"/>
</dbReference>
<name>A0ABW8EWW6_9BURK</name>
<feature type="coiled-coil region" evidence="2">
    <location>
        <begin position="315"/>
        <end position="360"/>
    </location>
</feature>
<dbReference type="EMBL" id="JBIUZV010000002">
    <property type="protein sequence ID" value="MFJ3044808.1"/>
    <property type="molecule type" value="Genomic_DNA"/>
</dbReference>
<reference evidence="4 5" key="1">
    <citation type="submission" date="2024-10" db="EMBL/GenBank/DDBJ databases">
        <title>The Natural Products Discovery Center: Release of the First 8490 Sequenced Strains for Exploring Actinobacteria Biosynthetic Diversity.</title>
        <authorList>
            <person name="Kalkreuter E."/>
            <person name="Kautsar S.A."/>
            <person name="Yang D."/>
            <person name="Bader C.D."/>
            <person name="Teijaro C.N."/>
            <person name="Fluegel L."/>
            <person name="Davis C.M."/>
            <person name="Simpson J.R."/>
            <person name="Lauterbach L."/>
            <person name="Steele A.D."/>
            <person name="Gui C."/>
            <person name="Meng S."/>
            <person name="Li G."/>
            <person name="Viehrig K."/>
            <person name="Ye F."/>
            <person name="Su P."/>
            <person name="Kiefer A.F."/>
            <person name="Nichols A."/>
            <person name="Cepeda A.J."/>
            <person name="Yan W."/>
            <person name="Fan B."/>
            <person name="Jiang Y."/>
            <person name="Adhikari A."/>
            <person name="Zheng C.-J."/>
            <person name="Schuster L."/>
            <person name="Cowan T.M."/>
            <person name="Smanski M.J."/>
            <person name="Chevrette M.G."/>
            <person name="De Carvalho L.P.S."/>
            <person name="Shen B."/>
        </authorList>
    </citation>
    <scope>NUCLEOTIDE SEQUENCE [LARGE SCALE GENOMIC DNA]</scope>
    <source>
        <strain evidence="4 5">NPDC087045</strain>
    </source>
</reference>
<dbReference type="InterPro" id="IPR010131">
    <property type="entry name" value="MdtP/NodT-like"/>
</dbReference>
<accession>A0ABW8EWW6</accession>
<dbReference type="InterPro" id="IPR003423">
    <property type="entry name" value="OMP_efflux"/>
</dbReference>
<evidence type="ECO:0000256" key="1">
    <source>
        <dbReference type="ARBA" id="ARBA00007613"/>
    </source>
</evidence>
<gene>
    <name evidence="4" type="ORF">ACIPEN_03150</name>
</gene>
<feature type="chain" id="PRO_5047346034" evidence="3">
    <location>
        <begin position="27"/>
        <end position="430"/>
    </location>
</feature>
<feature type="signal peptide" evidence="3">
    <location>
        <begin position="1"/>
        <end position="26"/>
    </location>
</feature>
<evidence type="ECO:0000313" key="4">
    <source>
        <dbReference type="EMBL" id="MFJ3044808.1"/>
    </source>
</evidence>
<evidence type="ECO:0000256" key="2">
    <source>
        <dbReference type="SAM" id="Coils"/>
    </source>
</evidence>
<dbReference type="PANTHER" id="PTHR30203:SF24">
    <property type="entry name" value="BLR4935 PROTEIN"/>
    <property type="match status" value="1"/>
</dbReference>
<keyword evidence="5" id="KW-1185">Reference proteome</keyword>
<comment type="caution">
    <text evidence="4">The sequence shown here is derived from an EMBL/GenBank/DDBJ whole genome shotgun (WGS) entry which is preliminary data.</text>
</comment>
<protein>
    <submittedName>
        <fullName evidence="4">TolC family protein</fullName>
    </submittedName>
</protein>
<dbReference type="PANTHER" id="PTHR30203">
    <property type="entry name" value="OUTER MEMBRANE CATION EFFLUX PROTEIN"/>
    <property type="match status" value="1"/>
</dbReference>
<sequence>MHPMFQHVLVPGLATALLLQAAPVLAQTPAVLAGAVCPAVNPSLTLADAQRLAHDNNPTLSAARHELAATDGALQQAGAWPNPTFSMELEDTKKATRTTTYTLSQTLELGGKRGARVAAARLGQDAARSQLVAREAGLRADVAQAWFEVLHSRQRLALALQSADLAERMSDTTGRRVQAGKLSPVEQTRSRVAASSARLEVNQAESDARISGHKLATLLGRTSPCVGEAQGDGAVLPPLPQIADVVRLAAAAPSVRLAGIEVDRNKALADIESSKRIPDLTVSLGNKRDEEAARNMTVIGVSLPLPLFDRNQGNLLEALRRTDRARDELVAAELQAQSTAAEGYETLRNARAEAQALQQDVLPAAQQAYAAAARGFELGKFGFTEVLDAQRTLFQTQTQYLRALSAAHRAAASLEALLGTELARLPGAGQ</sequence>
<evidence type="ECO:0000256" key="3">
    <source>
        <dbReference type="SAM" id="SignalP"/>
    </source>
</evidence>
<dbReference type="Pfam" id="PF02321">
    <property type="entry name" value="OEP"/>
    <property type="match status" value="2"/>
</dbReference>
<dbReference type="Proteomes" id="UP001617427">
    <property type="component" value="Unassembled WGS sequence"/>
</dbReference>
<keyword evidence="2" id="KW-0175">Coiled coil</keyword>
<evidence type="ECO:0000313" key="5">
    <source>
        <dbReference type="Proteomes" id="UP001617427"/>
    </source>
</evidence>